<dbReference type="EMBL" id="WAGX01000008">
    <property type="protein sequence ID" value="KAB1434472.1"/>
    <property type="molecule type" value="Genomic_DNA"/>
</dbReference>
<evidence type="ECO:0000256" key="2">
    <source>
        <dbReference type="SAM" id="SignalP"/>
    </source>
</evidence>
<dbReference type="AlphaFoldDB" id="A0A7V7QHW2"/>
<dbReference type="PROSITE" id="PS51257">
    <property type="entry name" value="PROKAR_LIPOPROTEIN"/>
    <property type="match status" value="1"/>
</dbReference>
<name>A0A7V7QHW2_9FIRM</name>
<gene>
    <name evidence="3" type="ORF">F7O84_18480</name>
</gene>
<dbReference type="SUPFAM" id="SSF53850">
    <property type="entry name" value="Periplasmic binding protein-like II"/>
    <property type="match status" value="1"/>
</dbReference>
<sequence length="411" mass="44810">MKKFKKLAALAMSAAMIATLLTGCGEGKVEESSNKGDTNTAESGTEEAKDTSDTSGSGEIYFLNFKPEIADIYDEIATRYEAETGVKVKVVTAASGTYETTLKSEIAKTDAPTIFQINGPVGYQSWKDYCLDISDTDLYKSLSDKSLAVTEGEGVYGVPYAVEGYGIIYNDEIMQKYFALADKAVSISSTTEIKSFDTLKSVVEDMQKHAADLGIDGVFANTSLAEGNQWRWQTHLANLPLYYEFADNKSFDNTILAGLAADEIEFKYADNYKNIFDLYTNNSTVAPTLLGGKTVDDSMAEFALGKCAMVQNGNWAWSQINGVDGNVVKAENIKYLPIYTGVTGEENQGLCVGTENYFAINSQVSTEKQQASIDFLNWLFSSSVGKDFVSNKLGFIAPFTTFSDYAGTNEI</sequence>
<evidence type="ECO:0000313" key="3">
    <source>
        <dbReference type="EMBL" id="KAB1434472.1"/>
    </source>
</evidence>
<keyword evidence="4" id="KW-1185">Reference proteome</keyword>
<dbReference type="RefSeq" id="WP_151148559.1">
    <property type="nucleotide sequence ID" value="NZ_WAGX01000008.1"/>
</dbReference>
<dbReference type="Proteomes" id="UP000461768">
    <property type="component" value="Unassembled WGS sequence"/>
</dbReference>
<reference evidence="3 4" key="2">
    <citation type="submission" date="2020-02" db="EMBL/GenBank/DDBJ databases">
        <title>Candidatus Galacturonibacter soehngenii shows hetero-acetogenic catabolism of galacturonic acid but lacks a canonical carbon monoxide dehydrogenase/acetyl-CoA synthase complex.</title>
        <authorList>
            <person name="Diender M."/>
            <person name="Stouten G.R."/>
            <person name="Petersen J.F."/>
            <person name="Nielsen P.H."/>
            <person name="Dueholm M.S."/>
            <person name="Pronk J.T."/>
            <person name="Van Loosdrecht M.C.M."/>
        </authorList>
    </citation>
    <scope>NUCLEOTIDE SEQUENCE [LARGE SCALE GENOMIC DNA]</scope>
    <source>
        <strain evidence="3">GalUA</strain>
    </source>
</reference>
<evidence type="ECO:0000256" key="1">
    <source>
        <dbReference type="SAM" id="MobiDB-lite"/>
    </source>
</evidence>
<feature type="chain" id="PRO_5038348594" evidence="2">
    <location>
        <begin position="23"/>
        <end position="411"/>
    </location>
</feature>
<dbReference type="Gene3D" id="3.40.190.10">
    <property type="entry name" value="Periplasmic binding protein-like II"/>
    <property type="match status" value="2"/>
</dbReference>
<organism evidence="3 4">
    <name type="scientific">Candidatus Galacturonatibacter soehngenii</name>
    <dbReference type="NCBI Taxonomy" id="2307010"/>
    <lineage>
        <taxon>Bacteria</taxon>
        <taxon>Bacillati</taxon>
        <taxon>Bacillota</taxon>
        <taxon>Clostridia</taxon>
        <taxon>Lachnospirales</taxon>
        <taxon>Lachnospiraceae</taxon>
        <taxon>Candidatus Galacturonatibacter</taxon>
    </lineage>
</organism>
<keyword evidence="2" id="KW-0732">Signal</keyword>
<comment type="caution">
    <text evidence="3">The sequence shown here is derived from an EMBL/GenBank/DDBJ whole genome shotgun (WGS) entry which is preliminary data.</text>
</comment>
<dbReference type="OrthoDB" id="9763054at2"/>
<evidence type="ECO:0000313" key="4">
    <source>
        <dbReference type="Proteomes" id="UP000461768"/>
    </source>
</evidence>
<proteinExistence type="predicted"/>
<dbReference type="Pfam" id="PF13416">
    <property type="entry name" value="SBP_bac_8"/>
    <property type="match status" value="1"/>
</dbReference>
<feature type="signal peptide" evidence="2">
    <location>
        <begin position="1"/>
        <end position="22"/>
    </location>
</feature>
<accession>A0A7V7QHW2</accession>
<dbReference type="InterPro" id="IPR050490">
    <property type="entry name" value="Bact_solute-bd_prot1"/>
</dbReference>
<feature type="region of interest" description="Disordered" evidence="1">
    <location>
        <begin position="27"/>
        <end position="55"/>
    </location>
</feature>
<dbReference type="InterPro" id="IPR006059">
    <property type="entry name" value="SBP"/>
</dbReference>
<dbReference type="PANTHER" id="PTHR43649">
    <property type="entry name" value="ARABINOSE-BINDING PROTEIN-RELATED"/>
    <property type="match status" value="1"/>
</dbReference>
<reference evidence="3 4" key="1">
    <citation type="submission" date="2019-09" db="EMBL/GenBank/DDBJ databases">
        <authorList>
            <person name="Valk L.C."/>
        </authorList>
    </citation>
    <scope>NUCLEOTIDE SEQUENCE [LARGE SCALE GENOMIC DNA]</scope>
    <source>
        <strain evidence="3">GalUA</strain>
    </source>
</reference>
<protein>
    <submittedName>
        <fullName evidence="3">ABC transporter substrate-binding protein</fullName>
    </submittedName>
</protein>